<dbReference type="Proteomes" id="UP000011115">
    <property type="component" value="Unassembled WGS sequence"/>
</dbReference>
<reference evidence="3" key="2">
    <citation type="submission" date="2015-06" db="UniProtKB">
        <authorList>
            <consortium name="EnsemblPlants"/>
        </authorList>
    </citation>
    <scope>IDENTIFICATION</scope>
    <source>
        <strain evidence="3">DM1-3 516 R44</strain>
    </source>
</reference>
<dbReference type="GO" id="GO:0009579">
    <property type="term" value="C:thylakoid"/>
    <property type="evidence" value="ECO:0000318"/>
    <property type="project" value="GO_Central"/>
</dbReference>
<feature type="domain" description="Putative plant transposon protein" evidence="2">
    <location>
        <begin position="132"/>
        <end position="247"/>
    </location>
</feature>
<protein>
    <recommendedName>
        <fullName evidence="2">Putative plant transposon protein domain-containing protein</fullName>
    </recommendedName>
</protein>
<dbReference type="AlphaFoldDB" id="M1DVW1"/>
<evidence type="ECO:0000313" key="4">
    <source>
        <dbReference type="Proteomes" id="UP000011115"/>
    </source>
</evidence>
<dbReference type="PANTHER" id="PTHR33180:SF31">
    <property type="entry name" value="POLYPROTEIN PROTEIN"/>
    <property type="match status" value="1"/>
</dbReference>
<evidence type="ECO:0000259" key="2">
    <source>
        <dbReference type="Pfam" id="PF20167"/>
    </source>
</evidence>
<accession>M1DVW1</accession>
<dbReference type="Gramene" id="PGSC0003DMT400095252">
    <property type="protein sequence ID" value="PGSC0003DMT400095252"/>
    <property type="gene ID" value="PGSC0003DMG400044823"/>
</dbReference>
<dbReference type="PANTHER" id="PTHR33180">
    <property type="entry name" value="PHOTOSYSTEM II CP43 REACTION CENTER PROTEIN"/>
    <property type="match status" value="1"/>
</dbReference>
<sequence>MSMAEQSSGNLVEMSQGVKKDLTLTALASQLNNLATKISEVEVQCNNKGRLRDRPKSTPIGVTSAAIPPTTESVPNPTPHSVAPALPVAPPPPRLLNRLNGNGLRTNLEEKLLSVEGLEGKHAEVLDTLKYHEFEKFTRPRGLYIPSWVREFYLAYGELVPKNKKKASEFRPVKSVMVTGKEVECHSEHINVVLGRPLHSVLPYKSLPIVPSLDDLKGWLAPMISDITPRWLGVGTPIEKRDMKSYPKEPCLGSIMARGYTHSFFVRVKVLDITPHT</sequence>
<name>M1DVW1_SOLTU</name>
<proteinExistence type="predicted"/>
<dbReference type="InterPro" id="IPR046796">
    <property type="entry name" value="Transposase_32_dom"/>
</dbReference>
<dbReference type="PaxDb" id="4113-PGSC0003DMT400095252"/>
<dbReference type="InParanoid" id="M1DVW1"/>
<keyword evidence="4" id="KW-1185">Reference proteome</keyword>
<dbReference type="HOGENOM" id="CLU_029307_1_3_1"/>
<evidence type="ECO:0000313" key="3">
    <source>
        <dbReference type="EnsemblPlants" id="PGSC0003DMT400095252"/>
    </source>
</evidence>
<feature type="region of interest" description="Disordered" evidence="1">
    <location>
        <begin position="50"/>
        <end position="89"/>
    </location>
</feature>
<evidence type="ECO:0000256" key="1">
    <source>
        <dbReference type="SAM" id="MobiDB-lite"/>
    </source>
</evidence>
<dbReference type="Pfam" id="PF20167">
    <property type="entry name" value="Transposase_32"/>
    <property type="match status" value="1"/>
</dbReference>
<reference evidence="4" key="1">
    <citation type="journal article" date="2011" name="Nature">
        <title>Genome sequence and analysis of the tuber crop potato.</title>
        <authorList>
            <consortium name="The Potato Genome Sequencing Consortium"/>
        </authorList>
    </citation>
    <scope>NUCLEOTIDE SEQUENCE [LARGE SCALE GENOMIC DNA]</scope>
    <source>
        <strain evidence="4">cv. DM1-3 516 R44</strain>
    </source>
</reference>
<dbReference type="EnsemblPlants" id="PGSC0003DMT400095252">
    <property type="protein sequence ID" value="PGSC0003DMT400095252"/>
    <property type="gene ID" value="PGSC0003DMG400044823"/>
</dbReference>
<organism evidence="3 4">
    <name type="scientific">Solanum tuberosum</name>
    <name type="common">Potato</name>
    <dbReference type="NCBI Taxonomy" id="4113"/>
    <lineage>
        <taxon>Eukaryota</taxon>
        <taxon>Viridiplantae</taxon>
        <taxon>Streptophyta</taxon>
        <taxon>Embryophyta</taxon>
        <taxon>Tracheophyta</taxon>
        <taxon>Spermatophyta</taxon>
        <taxon>Magnoliopsida</taxon>
        <taxon>eudicotyledons</taxon>
        <taxon>Gunneridae</taxon>
        <taxon>Pentapetalae</taxon>
        <taxon>asterids</taxon>
        <taxon>lamiids</taxon>
        <taxon>Solanales</taxon>
        <taxon>Solanaceae</taxon>
        <taxon>Solanoideae</taxon>
        <taxon>Solaneae</taxon>
        <taxon>Solanum</taxon>
    </lineage>
</organism>
<dbReference type="GO" id="GO:0009523">
    <property type="term" value="C:photosystem II"/>
    <property type="evidence" value="ECO:0000318"/>
    <property type="project" value="GO_Central"/>
</dbReference>